<dbReference type="RefSeq" id="WP_378996453.1">
    <property type="nucleotide sequence ID" value="NZ_JBHSMT010000012.1"/>
</dbReference>
<sequence length="64" mass="6922">MYPTTSQENPASFVIDKGLKNREMSFPVASENLLMNLASALPSPPISGLPAPTLDRSLQLYEAT</sequence>
<dbReference type="EMBL" id="JBHSMT010000012">
    <property type="protein sequence ID" value="MFC5473716.1"/>
    <property type="molecule type" value="Genomic_DNA"/>
</dbReference>
<keyword evidence="2" id="KW-1185">Reference proteome</keyword>
<name>A0ABW0MA22_9BURK</name>
<proteinExistence type="predicted"/>
<evidence type="ECO:0000313" key="1">
    <source>
        <dbReference type="EMBL" id="MFC5473716.1"/>
    </source>
</evidence>
<dbReference type="Proteomes" id="UP001596045">
    <property type="component" value="Unassembled WGS sequence"/>
</dbReference>
<gene>
    <name evidence="1" type="ORF">ACFPM8_07060</name>
</gene>
<organism evidence="1 2">
    <name type="scientific">Paraherbaspirillum soli</name>
    <dbReference type="NCBI Taxonomy" id="631222"/>
    <lineage>
        <taxon>Bacteria</taxon>
        <taxon>Pseudomonadati</taxon>
        <taxon>Pseudomonadota</taxon>
        <taxon>Betaproteobacteria</taxon>
        <taxon>Burkholderiales</taxon>
        <taxon>Oxalobacteraceae</taxon>
        <taxon>Paraherbaspirillum</taxon>
    </lineage>
</organism>
<comment type="caution">
    <text evidence="1">The sequence shown here is derived from an EMBL/GenBank/DDBJ whole genome shotgun (WGS) entry which is preliminary data.</text>
</comment>
<protein>
    <submittedName>
        <fullName evidence="1">Uncharacterized protein</fullName>
    </submittedName>
</protein>
<accession>A0ABW0MA22</accession>
<reference evidence="2" key="1">
    <citation type="journal article" date="2019" name="Int. J. Syst. Evol. Microbiol.">
        <title>The Global Catalogue of Microorganisms (GCM) 10K type strain sequencing project: providing services to taxonomists for standard genome sequencing and annotation.</title>
        <authorList>
            <consortium name="The Broad Institute Genomics Platform"/>
            <consortium name="The Broad Institute Genome Sequencing Center for Infectious Disease"/>
            <person name="Wu L."/>
            <person name="Ma J."/>
        </authorList>
    </citation>
    <scope>NUCLEOTIDE SEQUENCE [LARGE SCALE GENOMIC DNA]</scope>
    <source>
        <strain evidence="2">JCM 17066</strain>
    </source>
</reference>
<evidence type="ECO:0000313" key="2">
    <source>
        <dbReference type="Proteomes" id="UP001596045"/>
    </source>
</evidence>